<evidence type="ECO:0000313" key="5">
    <source>
        <dbReference type="Proteomes" id="UP000789390"/>
    </source>
</evidence>
<feature type="transmembrane region" description="Helical" evidence="3">
    <location>
        <begin position="56"/>
        <end position="74"/>
    </location>
</feature>
<keyword evidence="3" id="KW-0472">Membrane</keyword>
<name>A0A8J2S515_9CRUS</name>
<dbReference type="Gene3D" id="3.40.50.720">
    <property type="entry name" value="NAD(P)-binding Rossmann-like Domain"/>
    <property type="match status" value="1"/>
</dbReference>
<evidence type="ECO:0000256" key="2">
    <source>
        <dbReference type="RuleBase" id="RU000363"/>
    </source>
</evidence>
<dbReference type="InterPro" id="IPR020904">
    <property type="entry name" value="Sc_DH/Rdtase_CS"/>
</dbReference>
<dbReference type="PANTHER" id="PTHR43313">
    <property type="entry name" value="SHORT-CHAIN DEHYDROGENASE/REDUCTASE FAMILY 9C"/>
    <property type="match status" value="1"/>
</dbReference>
<sequence>MLTNLTNHILGRFAPLFRILGVSHFAFRLRSLGTPKYFACSNQTCGSRSRRKMYQYFWFLIAVVTFVIFKLFGYEGRRKFSSSGKSVLITGCDSGIGLSLAITAQKLGFHVFATCLDNNGYGANYMRENFPDIVVVPMDVTNPIDIKNALQIVKDHLQETKTILWALINNAGVLIYGHFDWQLDYQAELQVQVNFLGVLRVTKAFQPLIRQAKGRFINITSANGSWCLPGLSVYCGTKHALDGFSNTLRIEMRPWNVKVILINPGNLPGSTRILAAQEQHAKAMQENFSPEENKVYGEYFDLFQKHLQSNFSPTNLNQDQPLNDPKLNEMLESALLMESPRHYYSNINFGFRMFMLITKLVPTSYGDRMILQMWGDHVGYNLDRNLCEI</sequence>
<protein>
    <submittedName>
        <fullName evidence="4">Uncharacterized protein</fullName>
    </submittedName>
</protein>
<dbReference type="PANTHER" id="PTHR43313:SF36">
    <property type="entry name" value="D-BETA-HYDROXYBUTYRATE DEHYDROGENASE, MITOCHONDRIAL"/>
    <property type="match status" value="1"/>
</dbReference>
<organism evidence="4 5">
    <name type="scientific">Daphnia galeata</name>
    <dbReference type="NCBI Taxonomy" id="27404"/>
    <lineage>
        <taxon>Eukaryota</taxon>
        <taxon>Metazoa</taxon>
        <taxon>Ecdysozoa</taxon>
        <taxon>Arthropoda</taxon>
        <taxon>Crustacea</taxon>
        <taxon>Branchiopoda</taxon>
        <taxon>Diplostraca</taxon>
        <taxon>Cladocera</taxon>
        <taxon>Anomopoda</taxon>
        <taxon>Daphniidae</taxon>
        <taxon>Daphnia</taxon>
    </lineage>
</organism>
<dbReference type="SUPFAM" id="SSF51735">
    <property type="entry name" value="NAD(P)-binding Rossmann-fold domains"/>
    <property type="match status" value="1"/>
</dbReference>
<dbReference type="InterPro" id="IPR036291">
    <property type="entry name" value="NAD(P)-bd_dom_sf"/>
</dbReference>
<proteinExistence type="inferred from homology"/>
<evidence type="ECO:0000256" key="1">
    <source>
        <dbReference type="ARBA" id="ARBA00023002"/>
    </source>
</evidence>
<keyword evidence="3" id="KW-0812">Transmembrane</keyword>
<dbReference type="EMBL" id="CAKKLH010000336">
    <property type="protein sequence ID" value="CAH0113124.1"/>
    <property type="molecule type" value="Genomic_DNA"/>
</dbReference>
<evidence type="ECO:0000256" key="3">
    <source>
        <dbReference type="SAM" id="Phobius"/>
    </source>
</evidence>
<keyword evidence="1" id="KW-0560">Oxidoreductase</keyword>
<comment type="similarity">
    <text evidence="2">Belongs to the short-chain dehydrogenases/reductases (SDR) family.</text>
</comment>
<dbReference type="PROSITE" id="PS00061">
    <property type="entry name" value="ADH_SHORT"/>
    <property type="match status" value="1"/>
</dbReference>
<dbReference type="GO" id="GO:0016491">
    <property type="term" value="F:oxidoreductase activity"/>
    <property type="evidence" value="ECO:0007669"/>
    <property type="project" value="UniProtKB-KW"/>
</dbReference>
<dbReference type="Proteomes" id="UP000789390">
    <property type="component" value="Unassembled WGS sequence"/>
</dbReference>
<dbReference type="GO" id="GO:0008202">
    <property type="term" value="P:steroid metabolic process"/>
    <property type="evidence" value="ECO:0007669"/>
    <property type="project" value="TreeGrafter"/>
</dbReference>
<keyword evidence="3" id="KW-1133">Transmembrane helix</keyword>
<accession>A0A8J2S515</accession>
<dbReference type="PRINTS" id="PR00081">
    <property type="entry name" value="GDHRDH"/>
</dbReference>
<reference evidence="4" key="1">
    <citation type="submission" date="2021-11" db="EMBL/GenBank/DDBJ databases">
        <authorList>
            <person name="Schell T."/>
        </authorList>
    </citation>
    <scope>NUCLEOTIDE SEQUENCE</scope>
    <source>
        <strain evidence="4">M5</strain>
    </source>
</reference>
<comment type="caution">
    <text evidence="4">The sequence shown here is derived from an EMBL/GenBank/DDBJ whole genome shotgun (WGS) entry which is preliminary data.</text>
</comment>
<dbReference type="PRINTS" id="PR00080">
    <property type="entry name" value="SDRFAMILY"/>
</dbReference>
<evidence type="ECO:0000313" key="4">
    <source>
        <dbReference type="EMBL" id="CAH0113124.1"/>
    </source>
</evidence>
<keyword evidence="5" id="KW-1185">Reference proteome</keyword>
<dbReference type="InterPro" id="IPR002347">
    <property type="entry name" value="SDR_fam"/>
</dbReference>
<dbReference type="AlphaFoldDB" id="A0A8J2S515"/>
<dbReference type="Pfam" id="PF00106">
    <property type="entry name" value="adh_short"/>
    <property type="match status" value="1"/>
</dbReference>
<gene>
    <name evidence="4" type="ORF">DGAL_LOCUS16926</name>
</gene>
<dbReference type="OrthoDB" id="294295at2759"/>